<keyword evidence="1" id="KW-0805">Transcription regulation</keyword>
<dbReference type="GO" id="GO:0045892">
    <property type="term" value="P:negative regulation of DNA-templated transcription"/>
    <property type="evidence" value="ECO:0007669"/>
    <property type="project" value="TreeGrafter"/>
</dbReference>
<evidence type="ECO:0000313" key="5">
    <source>
        <dbReference type="EMBL" id="PQV52852.1"/>
    </source>
</evidence>
<dbReference type="SMART" id="SM00866">
    <property type="entry name" value="UTRA"/>
    <property type="match status" value="1"/>
</dbReference>
<dbReference type="Gene3D" id="3.40.1410.10">
    <property type="entry name" value="Chorismate lyase-like"/>
    <property type="match status" value="1"/>
</dbReference>
<name>A0A2S8RWF4_9RHOB</name>
<gene>
    <name evidence="5" type="ORF">LX70_04044</name>
</gene>
<dbReference type="InterPro" id="IPR028978">
    <property type="entry name" value="Chorismate_lyase_/UTRA_dom_sf"/>
</dbReference>
<dbReference type="SUPFAM" id="SSF64288">
    <property type="entry name" value="Chorismate lyase-like"/>
    <property type="match status" value="1"/>
</dbReference>
<reference evidence="5 6" key="1">
    <citation type="submission" date="2018-02" db="EMBL/GenBank/DDBJ databases">
        <title>Genomic Encyclopedia of Archaeal and Bacterial Type Strains, Phase II (KMG-II): from individual species to whole genera.</title>
        <authorList>
            <person name="Goeker M."/>
        </authorList>
    </citation>
    <scope>NUCLEOTIDE SEQUENCE [LARGE SCALE GENOMIC DNA]</scope>
    <source>
        <strain evidence="5 6">DSM 18921</strain>
    </source>
</reference>
<comment type="caution">
    <text evidence="5">The sequence shown here is derived from an EMBL/GenBank/DDBJ whole genome shotgun (WGS) entry which is preliminary data.</text>
</comment>
<dbReference type="GO" id="GO:0003677">
    <property type="term" value="F:DNA binding"/>
    <property type="evidence" value="ECO:0007669"/>
    <property type="project" value="UniProtKB-KW"/>
</dbReference>
<dbReference type="GO" id="GO:0003700">
    <property type="term" value="F:DNA-binding transcription factor activity"/>
    <property type="evidence" value="ECO:0007669"/>
    <property type="project" value="InterPro"/>
</dbReference>
<evidence type="ECO:0000256" key="3">
    <source>
        <dbReference type="ARBA" id="ARBA00023163"/>
    </source>
</evidence>
<dbReference type="Proteomes" id="UP000238338">
    <property type="component" value="Unassembled WGS sequence"/>
</dbReference>
<dbReference type="EMBL" id="PVEP01000016">
    <property type="protein sequence ID" value="PQV52852.1"/>
    <property type="molecule type" value="Genomic_DNA"/>
</dbReference>
<dbReference type="Pfam" id="PF07702">
    <property type="entry name" value="UTRA"/>
    <property type="match status" value="1"/>
</dbReference>
<dbReference type="InterPro" id="IPR011663">
    <property type="entry name" value="UTRA"/>
</dbReference>
<keyword evidence="6" id="KW-1185">Reference proteome</keyword>
<dbReference type="SMART" id="SM00345">
    <property type="entry name" value="HTH_GNTR"/>
    <property type="match status" value="1"/>
</dbReference>
<organism evidence="5 6">
    <name type="scientific">Albidovulum denitrificans</name>
    <dbReference type="NCBI Taxonomy" id="404881"/>
    <lineage>
        <taxon>Bacteria</taxon>
        <taxon>Pseudomonadati</taxon>
        <taxon>Pseudomonadota</taxon>
        <taxon>Alphaproteobacteria</taxon>
        <taxon>Rhodobacterales</taxon>
        <taxon>Paracoccaceae</taxon>
        <taxon>Albidovulum</taxon>
    </lineage>
</organism>
<evidence type="ECO:0000256" key="1">
    <source>
        <dbReference type="ARBA" id="ARBA00023015"/>
    </source>
</evidence>
<dbReference type="InterPro" id="IPR000524">
    <property type="entry name" value="Tscrpt_reg_HTH_GntR"/>
</dbReference>
<keyword evidence="3" id="KW-0804">Transcription</keyword>
<dbReference type="Pfam" id="PF00392">
    <property type="entry name" value="GntR"/>
    <property type="match status" value="1"/>
</dbReference>
<dbReference type="SUPFAM" id="SSF46785">
    <property type="entry name" value="Winged helix' DNA-binding domain"/>
    <property type="match status" value="1"/>
</dbReference>
<dbReference type="RefSeq" id="WP_170076266.1">
    <property type="nucleotide sequence ID" value="NZ_PVEP01000016.1"/>
</dbReference>
<dbReference type="InterPro" id="IPR036390">
    <property type="entry name" value="WH_DNA-bd_sf"/>
</dbReference>
<proteinExistence type="predicted"/>
<evidence type="ECO:0000259" key="4">
    <source>
        <dbReference type="PROSITE" id="PS50949"/>
    </source>
</evidence>
<dbReference type="PRINTS" id="PR00035">
    <property type="entry name" value="HTHGNTR"/>
</dbReference>
<dbReference type="InterPro" id="IPR036388">
    <property type="entry name" value="WH-like_DNA-bd_sf"/>
</dbReference>
<dbReference type="PANTHER" id="PTHR44846">
    <property type="entry name" value="MANNOSYL-D-GLYCERATE TRANSPORT/METABOLISM SYSTEM REPRESSOR MNGR-RELATED"/>
    <property type="match status" value="1"/>
</dbReference>
<dbReference type="PROSITE" id="PS50949">
    <property type="entry name" value="HTH_GNTR"/>
    <property type="match status" value="1"/>
</dbReference>
<dbReference type="CDD" id="cd07377">
    <property type="entry name" value="WHTH_GntR"/>
    <property type="match status" value="1"/>
</dbReference>
<dbReference type="Gene3D" id="1.10.10.10">
    <property type="entry name" value="Winged helix-like DNA-binding domain superfamily/Winged helix DNA-binding domain"/>
    <property type="match status" value="1"/>
</dbReference>
<accession>A0A2S8RWF4</accession>
<evidence type="ECO:0000256" key="2">
    <source>
        <dbReference type="ARBA" id="ARBA00023125"/>
    </source>
</evidence>
<dbReference type="PANTHER" id="PTHR44846:SF1">
    <property type="entry name" value="MANNOSYL-D-GLYCERATE TRANSPORT_METABOLISM SYSTEM REPRESSOR MNGR-RELATED"/>
    <property type="match status" value="1"/>
</dbReference>
<sequence>MEASRADRVTAQLRELIEADFEDGDRLPSEAQLAGNLGVSRSTLREAFSRLWQDGLIEKKWGVGTIVRKPDSRGAENVMVLLPLAHIRSGAALIRESGHKPSGINVSVSRVAADSNLAQLLDVSEGDGVWLVDRVMCADGVPVQRIVDAVPAKIDGCDFDASRFDPLANTLHMMFEAQLPGPVFGSDGRLSAVRAPADTAAVLGIREGDPALLVEHTAYLGSGSIATYAAAWYHPGRVDVRFASERHRLSLPAGSFDHIRSKPLTPAGVSSYLDRLG</sequence>
<keyword evidence="2" id="KW-0238">DNA-binding</keyword>
<feature type="domain" description="HTH gntR-type" evidence="4">
    <location>
        <begin position="3"/>
        <end position="70"/>
    </location>
</feature>
<protein>
    <submittedName>
        <fullName evidence="5">GntR family transcriptional regulator</fullName>
    </submittedName>
</protein>
<dbReference type="InterPro" id="IPR050679">
    <property type="entry name" value="Bact_HTH_transcr_reg"/>
</dbReference>
<evidence type="ECO:0000313" key="6">
    <source>
        <dbReference type="Proteomes" id="UP000238338"/>
    </source>
</evidence>
<dbReference type="AlphaFoldDB" id="A0A2S8RWF4"/>